<evidence type="ECO:0000256" key="4">
    <source>
        <dbReference type="ARBA" id="ARBA00022679"/>
    </source>
</evidence>
<dbReference type="InterPro" id="IPR038577">
    <property type="entry name" value="GT10-like_C_sf"/>
</dbReference>
<dbReference type="Pfam" id="PF00852">
    <property type="entry name" value="Glyco_transf_10"/>
    <property type="match status" value="1"/>
</dbReference>
<evidence type="ECO:0000256" key="8">
    <source>
        <dbReference type="ARBA" id="ARBA00023136"/>
    </source>
</evidence>
<dbReference type="GO" id="GO:0016020">
    <property type="term" value="C:membrane"/>
    <property type="evidence" value="ECO:0007669"/>
    <property type="project" value="UniProtKB-SubCell"/>
</dbReference>
<proteinExistence type="inferred from homology"/>
<evidence type="ECO:0000256" key="2">
    <source>
        <dbReference type="ARBA" id="ARBA00008919"/>
    </source>
</evidence>
<dbReference type="GO" id="GO:0046920">
    <property type="term" value="F:alpha-(1-&gt;3)-fucosyltransferase activity"/>
    <property type="evidence" value="ECO:0007669"/>
    <property type="project" value="TreeGrafter"/>
</dbReference>
<name>A0A330GW33_9HYPH</name>
<evidence type="ECO:0000256" key="7">
    <source>
        <dbReference type="ARBA" id="ARBA00022989"/>
    </source>
</evidence>
<keyword evidence="5" id="KW-0812">Transmembrane</keyword>
<dbReference type="Pfam" id="PF17039">
    <property type="entry name" value="Glyco_tran_10_N"/>
    <property type="match status" value="1"/>
</dbReference>
<dbReference type="PANTHER" id="PTHR11929:SF194">
    <property type="entry name" value="ALPHA-(1,3)-FUCOSYLTRANSFERASE 10"/>
    <property type="match status" value="1"/>
</dbReference>
<evidence type="ECO:0000256" key="5">
    <source>
        <dbReference type="ARBA" id="ARBA00022692"/>
    </source>
</evidence>
<comment type="caution">
    <text evidence="14">The sequence shown here is derived from an EMBL/GenBank/DDBJ whole genome shotgun (WGS) entry which is preliminary data.</text>
</comment>
<keyword evidence="8" id="KW-0472">Membrane</keyword>
<evidence type="ECO:0000259" key="13">
    <source>
        <dbReference type="Pfam" id="PF17039"/>
    </source>
</evidence>
<comment type="subcellular location">
    <subcellularLocation>
        <location evidence="10">Endomembrane system</location>
        <topology evidence="10">Single-pass membrane protein</topology>
    </subcellularLocation>
    <subcellularLocation>
        <location evidence="1">Membrane</location>
        <topology evidence="1">Single-pass type II membrane protein</topology>
    </subcellularLocation>
</comment>
<keyword evidence="3 14" id="KW-0328">Glycosyltransferase</keyword>
<dbReference type="FunFam" id="3.40.50.11660:FF:000002">
    <property type="entry name" value="Alpha-(1,3)-fucosyltransferase"/>
    <property type="match status" value="1"/>
</dbReference>
<comment type="pathway">
    <text evidence="11">Protein modification.</text>
</comment>
<dbReference type="OrthoDB" id="9791032at2"/>
<evidence type="ECO:0000256" key="6">
    <source>
        <dbReference type="ARBA" id="ARBA00022968"/>
    </source>
</evidence>
<evidence type="ECO:0000313" key="14">
    <source>
        <dbReference type="EMBL" id="RAZ76232.1"/>
    </source>
</evidence>
<keyword evidence="15" id="KW-1185">Reference proteome</keyword>
<dbReference type="InterPro" id="IPR055270">
    <property type="entry name" value="Glyco_tran_10_C"/>
</dbReference>
<feature type="domain" description="Fucosyltransferase C-terminal" evidence="12">
    <location>
        <begin position="131"/>
        <end position="294"/>
    </location>
</feature>
<dbReference type="RefSeq" id="WP_112128240.1">
    <property type="nucleotide sequence ID" value="NZ_QMBQ01000004.1"/>
</dbReference>
<evidence type="ECO:0000256" key="1">
    <source>
        <dbReference type="ARBA" id="ARBA00004606"/>
    </source>
</evidence>
<reference evidence="14 15" key="1">
    <citation type="submission" date="2018-07" db="EMBL/GenBank/DDBJ databases">
        <title>Diversity of Mesorhizobium strains in Brazil.</title>
        <authorList>
            <person name="Helene L.C.F."/>
            <person name="Dall'Agnol R."/>
            <person name="Delamuta J.R.M."/>
            <person name="Hungria M."/>
        </authorList>
    </citation>
    <scope>NUCLEOTIDE SEQUENCE [LARGE SCALE GENOMIC DNA]</scope>
    <source>
        <strain evidence="14 15">CNPSo 3140</strain>
    </source>
</reference>
<keyword evidence="6" id="KW-0735">Signal-anchor</keyword>
<evidence type="ECO:0000256" key="3">
    <source>
        <dbReference type="ARBA" id="ARBA00022676"/>
    </source>
</evidence>
<evidence type="ECO:0000256" key="9">
    <source>
        <dbReference type="ARBA" id="ARBA00023180"/>
    </source>
</evidence>
<dbReference type="EMBL" id="QMBQ01000004">
    <property type="protein sequence ID" value="RAZ76232.1"/>
    <property type="molecule type" value="Genomic_DNA"/>
</dbReference>
<keyword evidence="7" id="KW-1133">Transmembrane helix</keyword>
<dbReference type="GO" id="GO:0012505">
    <property type="term" value="C:endomembrane system"/>
    <property type="evidence" value="ECO:0007669"/>
    <property type="project" value="UniProtKB-SubCell"/>
</dbReference>
<dbReference type="Proteomes" id="UP000251956">
    <property type="component" value="Unassembled WGS sequence"/>
</dbReference>
<evidence type="ECO:0000313" key="15">
    <source>
        <dbReference type="Proteomes" id="UP000251956"/>
    </source>
</evidence>
<dbReference type="InterPro" id="IPR031481">
    <property type="entry name" value="Glyco_tran_10_N"/>
</dbReference>
<evidence type="ECO:0000256" key="10">
    <source>
        <dbReference type="ARBA" id="ARBA00037847"/>
    </source>
</evidence>
<evidence type="ECO:0000259" key="12">
    <source>
        <dbReference type="Pfam" id="PF00852"/>
    </source>
</evidence>
<dbReference type="SUPFAM" id="SSF53756">
    <property type="entry name" value="UDP-Glycosyltransferase/glycogen phosphorylase"/>
    <property type="match status" value="1"/>
</dbReference>
<feature type="domain" description="Fucosyltransferase N-terminal" evidence="13">
    <location>
        <begin position="5"/>
        <end position="106"/>
    </location>
</feature>
<comment type="similarity">
    <text evidence="2">Belongs to the glycosyltransferase 10 family.</text>
</comment>
<dbReference type="AlphaFoldDB" id="A0A330GW33"/>
<keyword evidence="4 14" id="KW-0808">Transferase</keyword>
<sequence>MTSKVPLILFYTRVFGRPVDIAAAPACTVPVVWTNDRRRLSEADAVVFHLPNHPGIGDARKYPGQIWVAWSMESVVNYPIMADAAFMRHFDVVMTYETGSDVWTPYLPDAGWWEAARHVPIPPKPERAPAVHFQSSSFNKSGRDTFIAELSRHIAVDCYGRYRPNREIIGPDLGRQTKLDTIGRYHFCLALENSIAPDYVTEKMFDPLAAGTVPVYLGAPNAAAFVPDNSFIDAASFGTPAELAAYLRHLIETPQAYAAYLAWRSNPLPEKLAAQIASLDTPPRCRLARLVTQRLTQHGASQPPGKPSLPFGGKAFLRTRWRRWLAARRGRPM</sequence>
<evidence type="ECO:0000256" key="11">
    <source>
        <dbReference type="ARBA" id="ARBA00043952"/>
    </source>
</evidence>
<protein>
    <submittedName>
        <fullName evidence="14">Alpha-1,3-fucosyltransferase</fullName>
    </submittedName>
</protein>
<keyword evidence="9" id="KW-0325">Glycoprotein</keyword>
<dbReference type="InterPro" id="IPR001503">
    <property type="entry name" value="Glyco_trans_10"/>
</dbReference>
<gene>
    <name evidence="14" type="ORF">DPM35_16120</name>
</gene>
<dbReference type="PANTHER" id="PTHR11929">
    <property type="entry name" value="ALPHA- 1,3 -FUCOSYLTRANSFERASE"/>
    <property type="match status" value="1"/>
</dbReference>
<accession>A0A330GW33</accession>
<dbReference type="Gene3D" id="3.40.50.11660">
    <property type="entry name" value="Glycosyl transferase family 10, C-terminal domain"/>
    <property type="match status" value="1"/>
</dbReference>
<organism evidence="14 15">
    <name type="scientific">Mesorhizobium atlanticum</name>
    <dbReference type="NCBI Taxonomy" id="2233532"/>
    <lineage>
        <taxon>Bacteria</taxon>
        <taxon>Pseudomonadati</taxon>
        <taxon>Pseudomonadota</taxon>
        <taxon>Alphaproteobacteria</taxon>
        <taxon>Hyphomicrobiales</taxon>
        <taxon>Phyllobacteriaceae</taxon>
        <taxon>Mesorhizobium</taxon>
    </lineage>
</organism>